<dbReference type="AlphaFoldDB" id="A0A1R3REH9"/>
<keyword evidence="2" id="KW-0285">Flavoprotein</keyword>
<dbReference type="OrthoDB" id="66881at2759"/>
<evidence type="ECO:0000256" key="4">
    <source>
        <dbReference type="ARBA" id="ARBA00022857"/>
    </source>
</evidence>
<evidence type="ECO:0000256" key="2">
    <source>
        <dbReference type="ARBA" id="ARBA00022630"/>
    </source>
</evidence>
<dbReference type="GO" id="GO:0004497">
    <property type="term" value="F:monooxygenase activity"/>
    <property type="evidence" value="ECO:0007669"/>
    <property type="project" value="UniProtKB-KW"/>
</dbReference>
<name>A0A1R3REH9_ASPC5</name>
<dbReference type="Pfam" id="PF13450">
    <property type="entry name" value="NAD_binding_8"/>
    <property type="match status" value="1"/>
</dbReference>
<dbReference type="PANTHER" id="PTHR43872:SF1">
    <property type="entry name" value="MONOOXYGENASE, PUTATIVE (AFU_ORTHOLOGUE AFUA_8G02570)-RELATED"/>
    <property type="match status" value="1"/>
</dbReference>
<evidence type="ECO:0000256" key="5">
    <source>
        <dbReference type="ARBA" id="ARBA00023002"/>
    </source>
</evidence>
<dbReference type="EMBL" id="KV907506">
    <property type="protein sequence ID" value="OOF92896.1"/>
    <property type="molecule type" value="Genomic_DNA"/>
</dbReference>
<dbReference type="InterPro" id="IPR036188">
    <property type="entry name" value="FAD/NAD-bd_sf"/>
</dbReference>
<protein>
    <recommendedName>
        <fullName evidence="9">FAD/NAD(P)-binding domain-containing protein</fullName>
    </recommendedName>
</protein>
<dbReference type="OMA" id="ASWTLKC"/>
<evidence type="ECO:0008006" key="9">
    <source>
        <dbReference type="Google" id="ProtNLM"/>
    </source>
</evidence>
<dbReference type="InterPro" id="IPR051820">
    <property type="entry name" value="FAD-binding_MO"/>
</dbReference>
<keyword evidence="4" id="KW-0521">NADP</keyword>
<evidence type="ECO:0000313" key="7">
    <source>
        <dbReference type="EMBL" id="OOF92896.1"/>
    </source>
</evidence>
<comment type="cofactor">
    <cofactor evidence="1">
        <name>FAD</name>
        <dbReference type="ChEBI" id="CHEBI:57692"/>
    </cofactor>
</comment>
<evidence type="ECO:0000256" key="1">
    <source>
        <dbReference type="ARBA" id="ARBA00001974"/>
    </source>
</evidence>
<keyword evidence="3" id="KW-0274">FAD</keyword>
<keyword evidence="5" id="KW-0560">Oxidoreductase</keyword>
<gene>
    <name evidence="7" type="ORF">ASPCADRAFT_509272</name>
</gene>
<proteinExistence type="predicted"/>
<dbReference type="SUPFAM" id="SSF51905">
    <property type="entry name" value="FAD/NAD(P)-binding domain"/>
    <property type="match status" value="1"/>
</dbReference>
<dbReference type="VEuPathDB" id="FungiDB:ASPCADRAFT_509272"/>
<sequence length="488" mass="54815">MDFNSEPLDVLIVGAGISGINAAYRVQSQFPNYRYAIIEARDTLGGTWDLFKYPGIRSDSDLFTFGFSWFPWDRSNPIAEGPSIVSYLHRATAKHGIDQHIRYQHRLLGADWSSDEQLWSLTVDHNGQSRPLTARFLIFGTGYYDYTQPLQADIPNLSRFTGDVIHPQFWPEDLDYSDKNIVLIGSGATAITLLPKLAEKAARVTMLQRSPTYILSLPNRNKSWLSYVLPSVVFRRFQRLNWFISSWLFYCFCQAFPGAARFLLRLSVTRQLPDSVPFSPHFEPRYNPWDQRLCVCPDGDFFRSLHTGHADVKTDTIRNVTETGVELSSGETLPADLIVTATGLRLQIAGGASVTVDGIPVHLPDKYLWHGMMVQDLPNAAFVIGYTNASWTLGADATALFLCRLLGEMDRRSAPSAVPRLQGDEATTVQPRRLLNLNSTYVTRAAGSLPKAGDRGPWMPRGNYLQDVWFAQHGELTGLEFAEGKKEQ</sequence>
<accession>A0A1R3REH9</accession>
<dbReference type="STRING" id="602072.A0A1R3REH9"/>
<dbReference type="Gene3D" id="3.50.50.60">
    <property type="entry name" value="FAD/NAD(P)-binding domain"/>
    <property type="match status" value="2"/>
</dbReference>
<evidence type="ECO:0000256" key="6">
    <source>
        <dbReference type="ARBA" id="ARBA00023033"/>
    </source>
</evidence>
<evidence type="ECO:0000313" key="8">
    <source>
        <dbReference type="Proteomes" id="UP000188318"/>
    </source>
</evidence>
<reference evidence="8" key="1">
    <citation type="journal article" date="2017" name="Genome Biol.">
        <title>Comparative genomics reveals high biological diversity and specific adaptations in the industrially and medically important fungal genus Aspergillus.</title>
        <authorList>
            <person name="de Vries R.P."/>
            <person name="Riley R."/>
            <person name="Wiebenga A."/>
            <person name="Aguilar-Osorio G."/>
            <person name="Amillis S."/>
            <person name="Uchima C.A."/>
            <person name="Anderluh G."/>
            <person name="Asadollahi M."/>
            <person name="Askin M."/>
            <person name="Barry K."/>
            <person name="Battaglia E."/>
            <person name="Bayram O."/>
            <person name="Benocci T."/>
            <person name="Braus-Stromeyer S.A."/>
            <person name="Caldana C."/>
            <person name="Canovas D."/>
            <person name="Cerqueira G.C."/>
            <person name="Chen F."/>
            <person name="Chen W."/>
            <person name="Choi C."/>
            <person name="Clum A."/>
            <person name="Dos Santos R.A."/>
            <person name="Damasio A.R."/>
            <person name="Diallinas G."/>
            <person name="Emri T."/>
            <person name="Fekete E."/>
            <person name="Flipphi M."/>
            <person name="Freyberg S."/>
            <person name="Gallo A."/>
            <person name="Gournas C."/>
            <person name="Habgood R."/>
            <person name="Hainaut M."/>
            <person name="Harispe M.L."/>
            <person name="Henrissat B."/>
            <person name="Hilden K.S."/>
            <person name="Hope R."/>
            <person name="Hossain A."/>
            <person name="Karabika E."/>
            <person name="Karaffa L."/>
            <person name="Karanyi Z."/>
            <person name="Krasevec N."/>
            <person name="Kuo A."/>
            <person name="Kusch H."/>
            <person name="LaButti K."/>
            <person name="Lagendijk E.L."/>
            <person name="Lapidus A."/>
            <person name="Levasseur A."/>
            <person name="Lindquist E."/>
            <person name="Lipzen A."/>
            <person name="Logrieco A.F."/>
            <person name="MacCabe A."/>
            <person name="Maekelae M.R."/>
            <person name="Malavazi I."/>
            <person name="Melin P."/>
            <person name="Meyer V."/>
            <person name="Mielnichuk N."/>
            <person name="Miskei M."/>
            <person name="Molnar A.P."/>
            <person name="Mule G."/>
            <person name="Ngan C.Y."/>
            <person name="Orejas M."/>
            <person name="Orosz E."/>
            <person name="Ouedraogo J.P."/>
            <person name="Overkamp K.M."/>
            <person name="Park H.-S."/>
            <person name="Perrone G."/>
            <person name="Piumi F."/>
            <person name="Punt P.J."/>
            <person name="Ram A.F."/>
            <person name="Ramon A."/>
            <person name="Rauscher S."/>
            <person name="Record E."/>
            <person name="Riano-Pachon D.M."/>
            <person name="Robert V."/>
            <person name="Roehrig J."/>
            <person name="Ruller R."/>
            <person name="Salamov A."/>
            <person name="Salih N.S."/>
            <person name="Samson R.A."/>
            <person name="Sandor E."/>
            <person name="Sanguinetti M."/>
            <person name="Schuetze T."/>
            <person name="Sepcic K."/>
            <person name="Shelest E."/>
            <person name="Sherlock G."/>
            <person name="Sophianopoulou V."/>
            <person name="Squina F.M."/>
            <person name="Sun H."/>
            <person name="Susca A."/>
            <person name="Todd R.B."/>
            <person name="Tsang A."/>
            <person name="Unkles S.E."/>
            <person name="van de Wiele N."/>
            <person name="van Rossen-Uffink D."/>
            <person name="Oliveira J.V."/>
            <person name="Vesth T.C."/>
            <person name="Visser J."/>
            <person name="Yu J.-H."/>
            <person name="Zhou M."/>
            <person name="Andersen M.R."/>
            <person name="Archer D.B."/>
            <person name="Baker S.E."/>
            <person name="Benoit I."/>
            <person name="Brakhage A.A."/>
            <person name="Braus G.H."/>
            <person name="Fischer R."/>
            <person name="Frisvad J.C."/>
            <person name="Goldman G.H."/>
            <person name="Houbraken J."/>
            <person name="Oakley B."/>
            <person name="Pocsi I."/>
            <person name="Scazzocchio C."/>
            <person name="Seiboth B."/>
            <person name="vanKuyk P.A."/>
            <person name="Wortman J."/>
            <person name="Dyer P.S."/>
            <person name="Grigoriev I.V."/>
        </authorList>
    </citation>
    <scope>NUCLEOTIDE SEQUENCE [LARGE SCALE GENOMIC DNA]</scope>
    <source>
        <strain evidence="8">ITEM 5010</strain>
    </source>
</reference>
<dbReference type="PANTHER" id="PTHR43872">
    <property type="entry name" value="MONOOXYGENASE, PUTATIVE (AFU_ORTHOLOGUE AFUA_8G02570)-RELATED"/>
    <property type="match status" value="1"/>
</dbReference>
<evidence type="ECO:0000256" key="3">
    <source>
        <dbReference type="ARBA" id="ARBA00022827"/>
    </source>
</evidence>
<dbReference type="Proteomes" id="UP000188318">
    <property type="component" value="Unassembled WGS sequence"/>
</dbReference>
<dbReference type="FunFam" id="3.50.50.60:FF:000228">
    <property type="entry name" value="FAD-containing monooxygenase EthA"/>
    <property type="match status" value="1"/>
</dbReference>
<keyword evidence="6" id="KW-0503">Monooxygenase</keyword>
<organism evidence="7 8">
    <name type="scientific">Aspergillus carbonarius (strain ITEM 5010)</name>
    <dbReference type="NCBI Taxonomy" id="602072"/>
    <lineage>
        <taxon>Eukaryota</taxon>
        <taxon>Fungi</taxon>
        <taxon>Dikarya</taxon>
        <taxon>Ascomycota</taxon>
        <taxon>Pezizomycotina</taxon>
        <taxon>Eurotiomycetes</taxon>
        <taxon>Eurotiomycetidae</taxon>
        <taxon>Eurotiales</taxon>
        <taxon>Aspergillaceae</taxon>
        <taxon>Aspergillus</taxon>
        <taxon>Aspergillus subgen. Circumdati</taxon>
    </lineage>
</organism>
<keyword evidence="8" id="KW-1185">Reference proteome</keyword>